<dbReference type="Gene3D" id="1.20.1260.140">
    <property type="entry name" value="Alternative oxidase"/>
    <property type="match status" value="1"/>
</dbReference>
<feature type="binding site" evidence="13">
    <location>
        <position position="899"/>
    </location>
    <ligand>
        <name>ATP</name>
        <dbReference type="ChEBI" id="CHEBI:30616"/>
    </ligand>
</feature>
<keyword evidence="13" id="KW-0547">Nucleotide-binding</keyword>
<dbReference type="GO" id="GO:0009916">
    <property type="term" value="F:alternative oxidase activity"/>
    <property type="evidence" value="ECO:0007669"/>
    <property type="project" value="UniProtKB-UniRule"/>
</dbReference>
<evidence type="ECO:0000256" key="8">
    <source>
        <dbReference type="ARBA" id="ARBA00022982"/>
    </source>
</evidence>
<keyword evidence="18" id="KW-1185">Reference proteome</keyword>
<dbReference type="Gene3D" id="3.30.200.20">
    <property type="entry name" value="Phosphorylase Kinase, domain 1"/>
    <property type="match status" value="1"/>
</dbReference>
<evidence type="ECO:0000256" key="13">
    <source>
        <dbReference type="PROSITE-ProRule" id="PRU10141"/>
    </source>
</evidence>
<evidence type="ECO:0000256" key="3">
    <source>
        <dbReference type="ARBA" id="ARBA00008388"/>
    </source>
</evidence>
<dbReference type="STRING" id="554055.A0A2P6VEI6"/>
<dbReference type="Pfam" id="PF07714">
    <property type="entry name" value="PK_Tyr_Ser-Thr"/>
    <property type="match status" value="1"/>
</dbReference>
<keyword evidence="10 14" id="KW-0560">Oxidoreductase</keyword>
<evidence type="ECO:0000256" key="5">
    <source>
        <dbReference type="ARBA" id="ARBA00022660"/>
    </source>
</evidence>
<dbReference type="Proteomes" id="UP000239649">
    <property type="component" value="Unassembled WGS sequence"/>
</dbReference>
<evidence type="ECO:0000313" key="18">
    <source>
        <dbReference type="Proteomes" id="UP000239649"/>
    </source>
</evidence>
<dbReference type="InterPro" id="IPR011009">
    <property type="entry name" value="Kinase-like_dom_sf"/>
</dbReference>
<keyword evidence="13" id="KW-0067">ATP-binding</keyword>
<keyword evidence="8 14" id="KW-0249">Electron transport</keyword>
<protein>
    <recommendedName>
        <fullName evidence="14">Ubiquinol oxidase</fullName>
        <ecNumber evidence="14">1.10.3.11</ecNumber>
    </recommendedName>
</protein>
<feature type="compositionally biased region" description="Low complexity" evidence="15">
    <location>
        <begin position="22"/>
        <end position="32"/>
    </location>
</feature>
<dbReference type="InterPro" id="IPR000719">
    <property type="entry name" value="Prot_kinase_dom"/>
</dbReference>
<dbReference type="OrthoDB" id="4493at2759"/>
<dbReference type="InterPro" id="IPR038659">
    <property type="entry name" value="AOX_sf"/>
</dbReference>
<comment type="subcellular location">
    <subcellularLocation>
        <location evidence="2">Membrane</location>
    </subcellularLocation>
</comment>
<keyword evidence="12 14" id="KW-0472">Membrane</keyword>
<feature type="compositionally biased region" description="Basic and acidic residues" evidence="15">
    <location>
        <begin position="803"/>
        <end position="829"/>
    </location>
</feature>
<dbReference type="GO" id="GO:0004674">
    <property type="term" value="F:protein serine/threonine kinase activity"/>
    <property type="evidence" value="ECO:0007669"/>
    <property type="project" value="TreeGrafter"/>
</dbReference>
<keyword evidence="11 14" id="KW-0408">Iron</keyword>
<evidence type="ECO:0000313" key="17">
    <source>
        <dbReference type="EMBL" id="PSC72506.1"/>
    </source>
</evidence>
<evidence type="ECO:0000256" key="6">
    <source>
        <dbReference type="ARBA" id="ARBA00022692"/>
    </source>
</evidence>
<dbReference type="Gene3D" id="1.10.510.10">
    <property type="entry name" value="Transferase(Phosphotransferase) domain 1"/>
    <property type="match status" value="1"/>
</dbReference>
<dbReference type="InterPro" id="IPR051681">
    <property type="entry name" value="Ser/Thr_Kinases-Pseudokinases"/>
</dbReference>
<evidence type="ECO:0000256" key="11">
    <source>
        <dbReference type="ARBA" id="ARBA00023004"/>
    </source>
</evidence>
<dbReference type="PANTHER" id="PTHR44329">
    <property type="entry name" value="SERINE/THREONINE-PROTEIN KINASE TNNI3K-RELATED"/>
    <property type="match status" value="1"/>
</dbReference>
<sequence length="1285" mass="140314">MQARGTPWRRAQTSRPQRRALRVAPRAVAAKPSPSPTSNDSGTTQNPSDNGNGKSGLPAPARAAPLARLAFLDEDGQVIKPMPADYGFRSGSGRLYQADYGTIPKNVAELSLQNFRRELRALRRSVRYGDPLAPGDATPRGLLRALGAAAAGAMRSVLSRLDAWLEENNLLNELTEAPLTQMEGELSEEQRQVLAQVRALSLDDSLVSARERARWAATGGSGASLPITAAYVSLCWVLDFLYAGRPIQRFWILETVARMPYFVYISMLHLYESLGWWRAGAELRKVHFAEEWNELHHLQIMEALGGDLRWIDRFVAEHAAVFYYWVLVVIYLISPSASYQFMEMVEGHAADTYAEFAAQNKEPMQAIPPPLVALNYYKSGDLYLFDEFQTSWKRTGGERRRPACNNLYDVFVNIRDDELEHVKTMVACQDGTVALDLQNTQAMAEFAAKQSIASLAPWTDSEDDAAAGAASAAGAANGGSAAPPEKDQEYQETGGSDDALPTALVDCRVLDTPAERAYDAITQLLCFVFKVNTPPYVRFYCGAPLISSEGQVLGSLAVLDIKPRTMPAGALRRAALRKIANLMCSFAEVVVRELEKDKVEKLRREKEEMHLPLVRALRCFDEPVALCDVALPGWPLKFVNSLWCQKLGASQDACLLSTGVWGFFHFAHNNDMAGMLYARAAIEDQKPFALRVAKGTGVVGSQGGAAPTPPQLWMLEFRPATSDNLGTGIPQIAIPSLVQLGFQNLAPGEERVNIPTYLYFVLMKPAEPPQQAERALERLSGSLPLAPVALPLPSPVRVQRPSAGDDREPPTPDASKEPSLHAQPSRRDGSGVGAPRDSSSGSVGMPGTPGTCSTPWSPRPFSQDQPDKLAEVTLGPLVGSGAHGKVHRGLWRGRKVAVKILDCITECNQDVRDTSAVGPALEATISKDLTHPNIVKTLLYAVHKERQEMPNGRLFQQIWLVEEYCNRGTLSDAIDRGWLRASPAVGAPINMAAVLRTAQDIASAMTYLHERSILHGDLTPGNVLLHAVLGDSCGFVVKVADFGISRVLSAAACRTATIGTVSHMPSELLEGGIVSHATDAYSFGVLLWEMYSSEHAWAGCRIAQIVHAKTMQRKRLRELPSDCPPAYKDLAERCLSDDAAERPTFPEIEAFLAGMLWKDSSLELYFTSLHVMKRHAGGLAGGLSPDSRWGDVQEWLRTIVFPHDDRSYERAAASLAAHGEEPDGEVLLSWSEAELLPLFGGNRSIARKEGQAEQQAQSDVEQRQSAVGALCSPGSGARKWCGRHV</sequence>
<keyword evidence="7 14" id="KW-0479">Metal-binding</keyword>
<evidence type="ECO:0000256" key="15">
    <source>
        <dbReference type="SAM" id="MobiDB-lite"/>
    </source>
</evidence>
<feature type="region of interest" description="Disordered" evidence="15">
    <location>
        <begin position="466"/>
        <end position="497"/>
    </location>
</feature>
<dbReference type="GO" id="GO:0106292">
    <property type="term" value="F:superoxide-generating NADPH oxidase activity"/>
    <property type="evidence" value="ECO:0007669"/>
    <property type="project" value="UniProtKB-ARBA"/>
</dbReference>
<reference evidence="17 18" key="1">
    <citation type="journal article" date="2018" name="Plant J.">
        <title>Genome sequences of Chlorella sorokiniana UTEX 1602 and Micractinium conductrix SAG 241.80: implications to maltose excretion by a green alga.</title>
        <authorList>
            <person name="Arriola M.B."/>
            <person name="Velmurugan N."/>
            <person name="Zhang Y."/>
            <person name="Plunkett M.H."/>
            <person name="Hondzo H."/>
            <person name="Barney B.M."/>
        </authorList>
    </citation>
    <scope>NUCLEOTIDE SEQUENCE [LARGE SCALE GENOMIC DNA]</scope>
    <source>
        <strain evidence="17 18">SAG 241.80</strain>
    </source>
</reference>
<evidence type="ECO:0000256" key="7">
    <source>
        <dbReference type="ARBA" id="ARBA00022723"/>
    </source>
</evidence>
<proteinExistence type="inferred from homology"/>
<feature type="domain" description="Protein kinase" evidence="16">
    <location>
        <begin position="872"/>
        <end position="1152"/>
    </location>
</feature>
<gene>
    <name evidence="17" type="ORF">C2E20_4175</name>
</gene>
<comment type="caution">
    <text evidence="17">The sequence shown here is derived from an EMBL/GenBank/DDBJ whole genome shotgun (WGS) entry which is preliminary data.</text>
</comment>
<keyword evidence="5 14" id="KW-0679">Respiratory chain</keyword>
<keyword evidence="4" id="KW-0813">Transport</keyword>
<dbReference type="GO" id="GO:0005524">
    <property type="term" value="F:ATP binding"/>
    <property type="evidence" value="ECO:0007669"/>
    <property type="project" value="UniProtKB-UniRule"/>
</dbReference>
<name>A0A2P6VEI6_9CHLO</name>
<dbReference type="InterPro" id="IPR017441">
    <property type="entry name" value="Protein_kinase_ATP_BS"/>
</dbReference>
<dbReference type="InterPro" id="IPR008266">
    <property type="entry name" value="Tyr_kinase_AS"/>
</dbReference>
<feature type="compositionally biased region" description="Polar residues" evidence="15">
    <location>
        <begin position="850"/>
        <end position="864"/>
    </location>
</feature>
<evidence type="ECO:0000256" key="9">
    <source>
        <dbReference type="ARBA" id="ARBA00022989"/>
    </source>
</evidence>
<dbReference type="EC" id="1.10.3.11" evidence="14"/>
<keyword evidence="9" id="KW-1133">Transmembrane helix</keyword>
<evidence type="ECO:0000256" key="10">
    <source>
        <dbReference type="ARBA" id="ARBA00023002"/>
    </source>
</evidence>
<dbReference type="PANTHER" id="PTHR44329:SF214">
    <property type="entry name" value="PROTEIN KINASE DOMAIN-CONTAINING PROTEIN"/>
    <property type="match status" value="1"/>
</dbReference>
<evidence type="ECO:0000256" key="14">
    <source>
        <dbReference type="RuleBase" id="RU003779"/>
    </source>
</evidence>
<dbReference type="InterPro" id="IPR002680">
    <property type="entry name" value="AOX"/>
</dbReference>
<dbReference type="SUPFAM" id="SSF56112">
    <property type="entry name" value="Protein kinase-like (PK-like)"/>
    <property type="match status" value="1"/>
</dbReference>
<comment type="similarity">
    <text evidence="3 14">Belongs to the alternative oxidase family.</text>
</comment>
<dbReference type="InterPro" id="IPR001245">
    <property type="entry name" value="Ser-Thr/Tyr_kinase_cat_dom"/>
</dbReference>
<comment type="catalytic activity">
    <reaction evidence="1 14">
        <text>2 a ubiquinol + O2 = 2 a ubiquinone + 2 H2O</text>
        <dbReference type="Rhea" id="RHEA:30255"/>
        <dbReference type="Rhea" id="RHEA-COMP:9565"/>
        <dbReference type="Rhea" id="RHEA-COMP:9566"/>
        <dbReference type="ChEBI" id="CHEBI:15377"/>
        <dbReference type="ChEBI" id="CHEBI:15379"/>
        <dbReference type="ChEBI" id="CHEBI:16389"/>
        <dbReference type="ChEBI" id="CHEBI:17976"/>
        <dbReference type="EC" id="1.10.3.11"/>
    </reaction>
</comment>
<dbReference type="Pfam" id="PF01786">
    <property type="entry name" value="AOX"/>
    <property type="match status" value="1"/>
</dbReference>
<feature type="compositionally biased region" description="Low complexity" evidence="15">
    <location>
        <begin position="466"/>
        <end position="482"/>
    </location>
</feature>
<evidence type="ECO:0000256" key="4">
    <source>
        <dbReference type="ARBA" id="ARBA00022448"/>
    </source>
</evidence>
<dbReference type="GO" id="GO:0046872">
    <property type="term" value="F:metal ion binding"/>
    <property type="evidence" value="ECO:0007669"/>
    <property type="project" value="UniProtKB-UniRule"/>
</dbReference>
<evidence type="ECO:0000256" key="1">
    <source>
        <dbReference type="ARBA" id="ARBA00001192"/>
    </source>
</evidence>
<evidence type="ECO:0000256" key="12">
    <source>
        <dbReference type="ARBA" id="ARBA00023136"/>
    </source>
</evidence>
<dbReference type="PROSITE" id="PS50011">
    <property type="entry name" value="PROTEIN_KINASE_DOM"/>
    <property type="match status" value="1"/>
</dbReference>
<evidence type="ECO:0000256" key="2">
    <source>
        <dbReference type="ARBA" id="ARBA00004370"/>
    </source>
</evidence>
<accession>A0A2P6VEI6</accession>
<feature type="compositionally biased region" description="Polar residues" evidence="15">
    <location>
        <begin position="37"/>
        <end position="52"/>
    </location>
</feature>
<evidence type="ECO:0000259" key="16">
    <source>
        <dbReference type="PROSITE" id="PS50011"/>
    </source>
</evidence>
<dbReference type="EMBL" id="LHPF02000010">
    <property type="protein sequence ID" value="PSC72506.1"/>
    <property type="molecule type" value="Genomic_DNA"/>
</dbReference>
<feature type="region of interest" description="Disordered" evidence="15">
    <location>
        <begin position="786"/>
        <end position="866"/>
    </location>
</feature>
<keyword evidence="6 14" id="KW-0812">Transmembrane</keyword>
<dbReference type="PROSITE" id="PS00107">
    <property type="entry name" value="PROTEIN_KINASE_ATP"/>
    <property type="match status" value="1"/>
</dbReference>
<comment type="cofactor">
    <cofactor evidence="14">
        <name>Fe cation</name>
        <dbReference type="ChEBI" id="CHEBI:24875"/>
    </cofactor>
    <text evidence="14">Binds 2 iron ions per subunit.</text>
</comment>
<dbReference type="PROSITE" id="PS00109">
    <property type="entry name" value="PROTEIN_KINASE_TYR"/>
    <property type="match status" value="1"/>
</dbReference>
<feature type="region of interest" description="Disordered" evidence="15">
    <location>
        <begin position="1"/>
        <end position="60"/>
    </location>
</feature>
<dbReference type="GO" id="GO:0016020">
    <property type="term" value="C:membrane"/>
    <property type="evidence" value="ECO:0007669"/>
    <property type="project" value="UniProtKB-SubCell"/>
</dbReference>
<dbReference type="GO" id="GO:0098803">
    <property type="term" value="C:respiratory chain complex"/>
    <property type="evidence" value="ECO:0007669"/>
    <property type="project" value="UniProtKB-UniRule"/>
</dbReference>
<organism evidence="17 18">
    <name type="scientific">Micractinium conductrix</name>
    <dbReference type="NCBI Taxonomy" id="554055"/>
    <lineage>
        <taxon>Eukaryota</taxon>
        <taxon>Viridiplantae</taxon>
        <taxon>Chlorophyta</taxon>
        <taxon>core chlorophytes</taxon>
        <taxon>Trebouxiophyceae</taxon>
        <taxon>Chlorellales</taxon>
        <taxon>Chlorellaceae</taxon>
        <taxon>Chlorella clade</taxon>
        <taxon>Micractinium</taxon>
    </lineage>
</organism>
<dbReference type="GO" id="GO:0102721">
    <property type="term" value="F:ubiquinol:oxygen oxidoreductase activity"/>
    <property type="evidence" value="ECO:0007669"/>
    <property type="project" value="UniProtKB-EC"/>
</dbReference>